<dbReference type="Proteomes" id="UP000818323">
    <property type="component" value="Unassembled WGS sequence"/>
</dbReference>
<evidence type="ECO:0000313" key="2">
    <source>
        <dbReference type="Proteomes" id="UP000818323"/>
    </source>
</evidence>
<reference evidence="1 2" key="1">
    <citation type="submission" date="2020-01" db="EMBL/GenBank/DDBJ databases">
        <title>Microvirga sp. nov., an arsenate reduction bacterium isolated from Tibet hotspring sediments.</title>
        <authorList>
            <person name="Yuan C.-G."/>
        </authorList>
    </citation>
    <scope>NUCLEOTIDE SEQUENCE [LARGE SCALE GENOMIC DNA]</scope>
    <source>
        <strain evidence="1 2">SYSU G3D203</strain>
    </source>
</reference>
<organism evidence="1 2">
    <name type="scientific">Microvirga arsenatis</name>
    <dbReference type="NCBI Taxonomy" id="2692265"/>
    <lineage>
        <taxon>Bacteria</taxon>
        <taxon>Pseudomonadati</taxon>
        <taxon>Pseudomonadota</taxon>
        <taxon>Alphaproteobacteria</taxon>
        <taxon>Hyphomicrobiales</taxon>
        <taxon>Methylobacteriaceae</taxon>
        <taxon>Microvirga</taxon>
    </lineage>
</organism>
<comment type="caution">
    <text evidence="1">The sequence shown here is derived from an EMBL/GenBank/DDBJ whole genome shotgun (WGS) entry which is preliminary data.</text>
</comment>
<accession>A0ABW9Z2Y9</accession>
<dbReference type="RefSeq" id="WP_161726385.1">
    <property type="nucleotide sequence ID" value="NZ_JAAAXI010000034.1"/>
</dbReference>
<name>A0ABW9Z2Y9_9HYPH</name>
<evidence type="ECO:0000313" key="1">
    <source>
        <dbReference type="EMBL" id="NBJ27057.1"/>
    </source>
</evidence>
<protein>
    <submittedName>
        <fullName evidence="1">Uncharacterized protein</fullName>
    </submittedName>
</protein>
<proteinExistence type="predicted"/>
<dbReference type="EMBL" id="JAAAXJ010000025">
    <property type="protein sequence ID" value="NBJ27057.1"/>
    <property type="molecule type" value="Genomic_DNA"/>
</dbReference>
<sequence length="75" mass="8914">MTSQKRKPTRSDRRHMLRLERLLQAIEAEIARREKDRGLGLATQDHFILWRRSCFFAPWSPELQYRPAPPLCAPL</sequence>
<keyword evidence="2" id="KW-1185">Reference proteome</keyword>
<gene>
    <name evidence="1" type="ORF">GR303_22250</name>
</gene>